<dbReference type="Gene3D" id="1.10.260.40">
    <property type="entry name" value="lambda repressor-like DNA-binding domains"/>
    <property type="match status" value="1"/>
</dbReference>
<dbReference type="SUPFAM" id="SSF47413">
    <property type="entry name" value="lambda repressor-like DNA-binding domains"/>
    <property type="match status" value="1"/>
</dbReference>
<dbReference type="OrthoDB" id="9785949at2"/>
<comment type="caution">
    <text evidence="3">The sequence shown here is derived from an EMBL/GenBank/DDBJ whole genome shotgun (WGS) entry which is preliminary data.</text>
</comment>
<evidence type="ECO:0000259" key="2">
    <source>
        <dbReference type="PROSITE" id="PS50943"/>
    </source>
</evidence>
<keyword evidence="1" id="KW-0175">Coiled coil</keyword>
<feature type="domain" description="HTH cro/C1-type" evidence="2">
    <location>
        <begin position="33"/>
        <end position="90"/>
    </location>
</feature>
<dbReference type="PROSITE" id="PS50943">
    <property type="entry name" value="HTH_CROC1"/>
    <property type="match status" value="1"/>
</dbReference>
<evidence type="ECO:0000313" key="4">
    <source>
        <dbReference type="Proteomes" id="UP000249248"/>
    </source>
</evidence>
<dbReference type="InterPro" id="IPR013435">
    <property type="entry name" value="Mobile_mystery_prot_A"/>
</dbReference>
<reference evidence="3 4" key="1">
    <citation type="submission" date="2018-06" db="EMBL/GenBank/DDBJ databases">
        <title>The draft genome sequence of Crocinitomix sp. SM1701.</title>
        <authorList>
            <person name="Zhang X."/>
        </authorList>
    </citation>
    <scope>NUCLEOTIDE SEQUENCE [LARGE SCALE GENOMIC DNA]</scope>
    <source>
        <strain evidence="3 4">SM1701</strain>
    </source>
</reference>
<sequence>MRNKKKLLIEQLDQKLAEFKNAATVHVPQRGWVNTIRTTFNMTMDQLGAKLNMTKGAIQKVEEREATGQISINKLRNIGKALDMQFVYGFVPKDGTVENLVNIKAEKLARKIVLRTNQNMKLEDQGIGDEKINKTIEELASEIKREMKKSLWD</sequence>
<keyword evidence="4" id="KW-1185">Reference proteome</keyword>
<feature type="coiled-coil region" evidence="1">
    <location>
        <begin position="2"/>
        <end position="64"/>
    </location>
</feature>
<evidence type="ECO:0000256" key="1">
    <source>
        <dbReference type="SAM" id="Coils"/>
    </source>
</evidence>
<gene>
    <name evidence="3" type="ORF">DNU06_17385</name>
</gene>
<dbReference type="AlphaFoldDB" id="A0A2W1N944"/>
<dbReference type="EMBL" id="QKSB01000043">
    <property type="protein sequence ID" value="PZE15573.1"/>
    <property type="molecule type" value="Genomic_DNA"/>
</dbReference>
<dbReference type="InterPro" id="IPR001387">
    <property type="entry name" value="Cro/C1-type_HTH"/>
</dbReference>
<dbReference type="GO" id="GO:0003677">
    <property type="term" value="F:DNA binding"/>
    <property type="evidence" value="ECO:0007669"/>
    <property type="project" value="InterPro"/>
</dbReference>
<dbReference type="Proteomes" id="UP000249248">
    <property type="component" value="Unassembled WGS sequence"/>
</dbReference>
<name>A0A2W1N944_9FLAO</name>
<evidence type="ECO:0000313" key="3">
    <source>
        <dbReference type="EMBL" id="PZE15573.1"/>
    </source>
</evidence>
<dbReference type="InterPro" id="IPR010982">
    <property type="entry name" value="Lambda_DNA-bd_dom_sf"/>
</dbReference>
<organism evidence="3 4">
    <name type="scientific">Putridiphycobacter roseus</name>
    <dbReference type="NCBI Taxonomy" id="2219161"/>
    <lineage>
        <taxon>Bacteria</taxon>
        <taxon>Pseudomonadati</taxon>
        <taxon>Bacteroidota</taxon>
        <taxon>Flavobacteriia</taxon>
        <taxon>Flavobacteriales</taxon>
        <taxon>Crocinitomicaceae</taxon>
        <taxon>Putridiphycobacter</taxon>
    </lineage>
</organism>
<dbReference type="RefSeq" id="WP_111064775.1">
    <property type="nucleotide sequence ID" value="NZ_JBHUCU010000044.1"/>
</dbReference>
<protein>
    <submittedName>
        <fullName evidence="3">Mobile mystery protein A</fullName>
    </submittedName>
</protein>
<accession>A0A2W1N944</accession>
<dbReference type="NCBIfam" id="TIGR02612">
    <property type="entry name" value="mob_myst_A"/>
    <property type="match status" value="1"/>
</dbReference>
<proteinExistence type="predicted"/>